<keyword evidence="3" id="KW-0175">Coiled coil</keyword>
<evidence type="ECO:0000256" key="1">
    <source>
        <dbReference type="ARBA" id="ARBA00022734"/>
    </source>
</evidence>
<keyword evidence="4" id="KW-0812">Transmembrane</keyword>
<feature type="domain" description="C-type lectin" evidence="5">
    <location>
        <begin position="115"/>
        <end position="233"/>
    </location>
</feature>
<evidence type="ECO:0000256" key="4">
    <source>
        <dbReference type="SAM" id="Phobius"/>
    </source>
</evidence>
<feature type="coiled-coil region" evidence="3">
    <location>
        <begin position="77"/>
        <end position="104"/>
    </location>
</feature>
<dbReference type="AlphaFoldDB" id="A0A3S2NSN1"/>
<reference evidence="6 7" key="1">
    <citation type="submission" date="2018-11" db="EMBL/GenBank/DDBJ databases">
        <authorList>
            <person name="Lopez-Roques C."/>
            <person name="Donnadieu C."/>
            <person name="Bouchez O."/>
            <person name="Klopp C."/>
            <person name="Cabau C."/>
            <person name="Zahm M."/>
        </authorList>
    </citation>
    <scope>NUCLEOTIDE SEQUENCE [LARGE SCALE GENOMIC DNA]</scope>
    <source>
        <strain evidence="6">RS831</strain>
        <tissue evidence="6">Whole body</tissue>
    </source>
</reference>
<dbReference type="SUPFAM" id="SSF56436">
    <property type="entry name" value="C-type lectin-like"/>
    <property type="match status" value="1"/>
</dbReference>
<dbReference type="InterPro" id="IPR001304">
    <property type="entry name" value="C-type_lectin-like"/>
</dbReference>
<gene>
    <name evidence="6" type="ORF">OJAV_G00208330</name>
</gene>
<protein>
    <recommendedName>
        <fullName evidence="5">C-type lectin domain-containing protein</fullName>
    </recommendedName>
</protein>
<keyword evidence="1" id="KW-0430">Lectin</keyword>
<sequence length="234" mass="26563">MMEGIYENFKSKNPVCQLPVSNPPASIKFNRRCYLSVIIFMVMLSVLLLAGLIILGLFYVDSVRNLSEISDRKDNVTEHLNTVIERLNSNLTEATKKLMDFKQGEMGCPAEWIRFGISCYFFSGESKSWDEAREFCRAREADLVVINSKNEMTFLSAFRDGSIWIGLTDRALEGTWKWVDGSSLTLQFWGEGQPDNGGGITSYGEEDCVETRHAFPGSWNDVSCKNSMKWICEK</sequence>
<dbReference type="InterPro" id="IPR050111">
    <property type="entry name" value="C-type_lectin/snaclec_domain"/>
</dbReference>
<reference evidence="6 7" key="2">
    <citation type="submission" date="2019-01" db="EMBL/GenBank/DDBJ databases">
        <title>A chromosome length genome reference of the Java medaka (oryzias javanicus).</title>
        <authorList>
            <person name="Herpin A."/>
            <person name="Takehana Y."/>
            <person name="Naruse K."/>
            <person name="Ansai S."/>
            <person name="Kawaguchi M."/>
        </authorList>
    </citation>
    <scope>NUCLEOTIDE SEQUENCE [LARGE SCALE GENOMIC DNA]</scope>
    <source>
        <strain evidence="6">RS831</strain>
        <tissue evidence="6">Whole body</tissue>
    </source>
</reference>
<dbReference type="SMART" id="SM00034">
    <property type="entry name" value="CLECT"/>
    <property type="match status" value="1"/>
</dbReference>
<keyword evidence="7" id="KW-1185">Reference proteome</keyword>
<dbReference type="PROSITE" id="PS50041">
    <property type="entry name" value="C_TYPE_LECTIN_2"/>
    <property type="match status" value="1"/>
</dbReference>
<evidence type="ECO:0000256" key="2">
    <source>
        <dbReference type="ARBA" id="ARBA00023157"/>
    </source>
</evidence>
<dbReference type="InterPro" id="IPR016187">
    <property type="entry name" value="CTDL_fold"/>
</dbReference>
<dbReference type="InterPro" id="IPR033989">
    <property type="entry name" value="CD209-like_CTLD"/>
</dbReference>
<evidence type="ECO:0000256" key="3">
    <source>
        <dbReference type="SAM" id="Coils"/>
    </source>
</evidence>
<organism evidence="6 7">
    <name type="scientific">Oryzias javanicus</name>
    <name type="common">Javanese ricefish</name>
    <name type="synonym">Aplocheilus javanicus</name>
    <dbReference type="NCBI Taxonomy" id="123683"/>
    <lineage>
        <taxon>Eukaryota</taxon>
        <taxon>Metazoa</taxon>
        <taxon>Chordata</taxon>
        <taxon>Craniata</taxon>
        <taxon>Vertebrata</taxon>
        <taxon>Euteleostomi</taxon>
        <taxon>Actinopterygii</taxon>
        <taxon>Neopterygii</taxon>
        <taxon>Teleostei</taxon>
        <taxon>Neoteleostei</taxon>
        <taxon>Acanthomorphata</taxon>
        <taxon>Ovalentaria</taxon>
        <taxon>Atherinomorphae</taxon>
        <taxon>Beloniformes</taxon>
        <taxon>Adrianichthyidae</taxon>
        <taxon>Oryziinae</taxon>
        <taxon>Oryzias</taxon>
    </lineage>
</organism>
<keyword evidence="4" id="KW-1133">Transmembrane helix</keyword>
<dbReference type="Proteomes" id="UP000283210">
    <property type="component" value="Chromosome 21"/>
</dbReference>
<proteinExistence type="predicted"/>
<dbReference type="Pfam" id="PF00059">
    <property type="entry name" value="Lectin_C"/>
    <property type="match status" value="1"/>
</dbReference>
<dbReference type="InterPro" id="IPR016186">
    <property type="entry name" value="C-type_lectin-like/link_sf"/>
</dbReference>
<dbReference type="InterPro" id="IPR018378">
    <property type="entry name" value="C-type_lectin_CS"/>
</dbReference>
<dbReference type="PANTHER" id="PTHR22803">
    <property type="entry name" value="MANNOSE, PHOSPHOLIPASE, LECTIN RECEPTOR RELATED"/>
    <property type="match status" value="1"/>
</dbReference>
<dbReference type="OrthoDB" id="6133475at2759"/>
<evidence type="ECO:0000313" key="6">
    <source>
        <dbReference type="EMBL" id="RVE58355.1"/>
    </source>
</evidence>
<feature type="transmembrane region" description="Helical" evidence="4">
    <location>
        <begin position="33"/>
        <end position="60"/>
    </location>
</feature>
<dbReference type="Gene3D" id="3.10.100.10">
    <property type="entry name" value="Mannose-Binding Protein A, subunit A"/>
    <property type="match status" value="1"/>
</dbReference>
<dbReference type="PROSITE" id="PS00615">
    <property type="entry name" value="C_TYPE_LECTIN_1"/>
    <property type="match status" value="1"/>
</dbReference>
<keyword evidence="4" id="KW-0472">Membrane</keyword>
<accession>A0A3S2NSN1</accession>
<evidence type="ECO:0000313" key="7">
    <source>
        <dbReference type="Proteomes" id="UP000283210"/>
    </source>
</evidence>
<dbReference type="CDD" id="cd03590">
    <property type="entry name" value="CLECT_DC-SIGN_like"/>
    <property type="match status" value="1"/>
</dbReference>
<dbReference type="EMBL" id="CM012457">
    <property type="protein sequence ID" value="RVE58355.1"/>
    <property type="molecule type" value="Genomic_DNA"/>
</dbReference>
<evidence type="ECO:0000259" key="5">
    <source>
        <dbReference type="PROSITE" id="PS50041"/>
    </source>
</evidence>
<name>A0A3S2NSN1_ORYJA</name>
<keyword evidence="2" id="KW-1015">Disulfide bond</keyword>
<dbReference type="GO" id="GO:0030246">
    <property type="term" value="F:carbohydrate binding"/>
    <property type="evidence" value="ECO:0007669"/>
    <property type="project" value="UniProtKB-KW"/>
</dbReference>